<dbReference type="Proteomes" id="UP000828390">
    <property type="component" value="Unassembled WGS sequence"/>
</dbReference>
<name>A0A9D4K092_DREPO</name>
<organism evidence="2 3">
    <name type="scientific">Dreissena polymorpha</name>
    <name type="common">Zebra mussel</name>
    <name type="synonym">Mytilus polymorpha</name>
    <dbReference type="NCBI Taxonomy" id="45954"/>
    <lineage>
        <taxon>Eukaryota</taxon>
        <taxon>Metazoa</taxon>
        <taxon>Spiralia</taxon>
        <taxon>Lophotrochozoa</taxon>
        <taxon>Mollusca</taxon>
        <taxon>Bivalvia</taxon>
        <taxon>Autobranchia</taxon>
        <taxon>Heteroconchia</taxon>
        <taxon>Euheterodonta</taxon>
        <taxon>Imparidentia</taxon>
        <taxon>Neoheterodontei</taxon>
        <taxon>Myida</taxon>
        <taxon>Dreissenoidea</taxon>
        <taxon>Dreissenidae</taxon>
        <taxon>Dreissena</taxon>
    </lineage>
</organism>
<proteinExistence type="predicted"/>
<sequence>MHVCGNQSLDAQWLHNECARLSKVSQKTKENQQKMYSKMFWGSNPPPVNELQKETPEPSSVSSLFEFQRIF</sequence>
<feature type="region of interest" description="Disordered" evidence="1">
    <location>
        <begin position="38"/>
        <end position="59"/>
    </location>
</feature>
<dbReference type="AlphaFoldDB" id="A0A9D4K092"/>
<evidence type="ECO:0000313" key="3">
    <source>
        <dbReference type="Proteomes" id="UP000828390"/>
    </source>
</evidence>
<evidence type="ECO:0000313" key="2">
    <source>
        <dbReference type="EMBL" id="KAH3829639.1"/>
    </source>
</evidence>
<reference evidence="2" key="1">
    <citation type="journal article" date="2019" name="bioRxiv">
        <title>The Genome of the Zebra Mussel, Dreissena polymorpha: A Resource for Invasive Species Research.</title>
        <authorList>
            <person name="McCartney M.A."/>
            <person name="Auch B."/>
            <person name="Kono T."/>
            <person name="Mallez S."/>
            <person name="Zhang Y."/>
            <person name="Obille A."/>
            <person name="Becker A."/>
            <person name="Abrahante J.E."/>
            <person name="Garbe J."/>
            <person name="Badalamenti J.P."/>
            <person name="Herman A."/>
            <person name="Mangelson H."/>
            <person name="Liachko I."/>
            <person name="Sullivan S."/>
            <person name="Sone E.D."/>
            <person name="Koren S."/>
            <person name="Silverstein K.A.T."/>
            <person name="Beckman K.B."/>
            <person name="Gohl D.M."/>
        </authorList>
    </citation>
    <scope>NUCLEOTIDE SEQUENCE</scope>
    <source>
        <strain evidence="2">Duluth1</strain>
        <tissue evidence="2">Whole animal</tissue>
    </source>
</reference>
<protein>
    <submittedName>
        <fullName evidence="2">Uncharacterized protein</fullName>
    </submittedName>
</protein>
<accession>A0A9D4K092</accession>
<evidence type="ECO:0000256" key="1">
    <source>
        <dbReference type="SAM" id="MobiDB-lite"/>
    </source>
</evidence>
<dbReference type="EMBL" id="JAIWYP010000004">
    <property type="protein sequence ID" value="KAH3829639.1"/>
    <property type="molecule type" value="Genomic_DNA"/>
</dbReference>
<keyword evidence="3" id="KW-1185">Reference proteome</keyword>
<reference evidence="2" key="2">
    <citation type="submission" date="2020-11" db="EMBL/GenBank/DDBJ databases">
        <authorList>
            <person name="McCartney M.A."/>
            <person name="Auch B."/>
            <person name="Kono T."/>
            <person name="Mallez S."/>
            <person name="Becker A."/>
            <person name="Gohl D.M."/>
            <person name="Silverstein K.A.T."/>
            <person name="Koren S."/>
            <person name="Bechman K.B."/>
            <person name="Herman A."/>
            <person name="Abrahante J.E."/>
            <person name="Garbe J."/>
        </authorList>
    </citation>
    <scope>NUCLEOTIDE SEQUENCE</scope>
    <source>
        <strain evidence="2">Duluth1</strain>
        <tissue evidence="2">Whole animal</tissue>
    </source>
</reference>
<gene>
    <name evidence="2" type="ORF">DPMN_102866</name>
</gene>
<comment type="caution">
    <text evidence="2">The sequence shown here is derived from an EMBL/GenBank/DDBJ whole genome shotgun (WGS) entry which is preliminary data.</text>
</comment>